<keyword evidence="7" id="KW-0862">Zinc</keyword>
<feature type="domain" description="RING-type" evidence="10">
    <location>
        <begin position="206"/>
        <end position="247"/>
    </location>
</feature>
<evidence type="ECO:0000256" key="4">
    <source>
        <dbReference type="ARBA" id="ARBA00022723"/>
    </source>
</evidence>
<dbReference type="Pfam" id="PF14369">
    <property type="entry name" value="Zn_ribbon_19"/>
    <property type="match status" value="1"/>
</dbReference>
<dbReference type="EC" id="2.3.2.27" evidence="2"/>
<evidence type="ECO:0000256" key="7">
    <source>
        <dbReference type="ARBA" id="ARBA00022833"/>
    </source>
</evidence>
<keyword evidence="5 8" id="KW-0863">Zinc-finger</keyword>
<protein>
    <recommendedName>
        <fullName evidence="2">RING-type E3 ubiquitin transferase</fullName>
        <ecNumber evidence="2">2.3.2.27</ecNumber>
    </recommendedName>
</protein>
<sequence>MEGRYWCHMCSRTVRTVMDSAELKCPLCDSGFVEEIAGDGGAVDSGDLGSGRALSLWGPILLGMMGNSRRRRSRLDDGDEDLDQEWHRDLEAILRRRRRSSALLQLLQALRTGIDLDGERDRAPLVDPFDQSILLPPPFDGHRRRSSDEDAPVGAILGDYLVGSGLDQLLQHLAENDSNQYGTPPAQREAVEALPTVTVKEENLGCPVCLEDFQCGAEAREMPCKHRFHSACILPWLELHSSCPVCRFQIPAGGSKETHVPESAGGGSENLAAAAAGDGAARRSSWLPMAWPFNGLFSLSGSQGSGNPSSSASGTSRSHEDDS</sequence>
<dbReference type="InterPro" id="IPR001841">
    <property type="entry name" value="Znf_RING"/>
</dbReference>
<evidence type="ECO:0000256" key="9">
    <source>
        <dbReference type="SAM" id="MobiDB-lite"/>
    </source>
</evidence>
<proteinExistence type="predicted"/>
<evidence type="ECO:0000259" key="10">
    <source>
        <dbReference type="PROSITE" id="PS50089"/>
    </source>
</evidence>
<evidence type="ECO:0000256" key="2">
    <source>
        <dbReference type="ARBA" id="ARBA00012483"/>
    </source>
</evidence>
<dbReference type="EMBL" id="LR746264">
    <property type="protein sequence ID" value="CAA7389112.1"/>
    <property type="molecule type" value="Genomic_DNA"/>
</dbReference>
<dbReference type="SMART" id="SM00184">
    <property type="entry name" value="RING"/>
    <property type="match status" value="1"/>
</dbReference>
<dbReference type="FunFam" id="3.30.40.10:FF:000022">
    <property type="entry name" value="E3 ubiquitin-protein ligase RING1-like"/>
    <property type="match status" value="1"/>
</dbReference>
<evidence type="ECO:0000313" key="11">
    <source>
        <dbReference type="EMBL" id="CAA7389112.1"/>
    </source>
</evidence>
<keyword evidence="4" id="KW-0479">Metal-binding</keyword>
<name>A0A7I8JYS0_SPIIN</name>
<evidence type="ECO:0000256" key="3">
    <source>
        <dbReference type="ARBA" id="ARBA00022679"/>
    </source>
</evidence>
<evidence type="ECO:0000256" key="6">
    <source>
        <dbReference type="ARBA" id="ARBA00022786"/>
    </source>
</evidence>
<keyword evidence="3" id="KW-0808">Transferase</keyword>
<dbReference type="GO" id="GO:0008270">
    <property type="term" value="F:zinc ion binding"/>
    <property type="evidence" value="ECO:0007669"/>
    <property type="project" value="UniProtKB-KW"/>
</dbReference>
<dbReference type="SUPFAM" id="SSF57850">
    <property type="entry name" value="RING/U-box"/>
    <property type="match status" value="1"/>
</dbReference>
<dbReference type="Proteomes" id="UP000663760">
    <property type="component" value="Chromosome 1"/>
</dbReference>
<keyword evidence="6" id="KW-0833">Ubl conjugation pathway</keyword>
<organism evidence="11 12">
    <name type="scientific">Spirodela intermedia</name>
    <name type="common">Intermediate duckweed</name>
    <dbReference type="NCBI Taxonomy" id="51605"/>
    <lineage>
        <taxon>Eukaryota</taxon>
        <taxon>Viridiplantae</taxon>
        <taxon>Streptophyta</taxon>
        <taxon>Embryophyta</taxon>
        <taxon>Tracheophyta</taxon>
        <taxon>Spermatophyta</taxon>
        <taxon>Magnoliopsida</taxon>
        <taxon>Liliopsida</taxon>
        <taxon>Araceae</taxon>
        <taxon>Lemnoideae</taxon>
        <taxon>Spirodela</taxon>
    </lineage>
</organism>
<gene>
    <name evidence="11" type="ORF">SI8410_01001219</name>
</gene>
<dbReference type="OrthoDB" id="21204at2759"/>
<accession>A0A7I8JYS0</accession>
<dbReference type="GO" id="GO:0005737">
    <property type="term" value="C:cytoplasm"/>
    <property type="evidence" value="ECO:0007669"/>
    <property type="project" value="TreeGrafter"/>
</dbReference>
<dbReference type="Gene3D" id="3.30.40.10">
    <property type="entry name" value="Zinc/RING finger domain, C3HC4 (zinc finger)"/>
    <property type="match status" value="1"/>
</dbReference>
<dbReference type="AlphaFoldDB" id="A0A7I8JYS0"/>
<dbReference type="InterPro" id="IPR039525">
    <property type="entry name" value="RNF126-like_zinc-ribbon"/>
</dbReference>
<evidence type="ECO:0000256" key="1">
    <source>
        <dbReference type="ARBA" id="ARBA00000900"/>
    </source>
</evidence>
<dbReference type="GO" id="GO:0061630">
    <property type="term" value="F:ubiquitin protein ligase activity"/>
    <property type="evidence" value="ECO:0007669"/>
    <property type="project" value="UniProtKB-EC"/>
</dbReference>
<dbReference type="Pfam" id="PF13639">
    <property type="entry name" value="zf-RING_2"/>
    <property type="match status" value="1"/>
</dbReference>
<keyword evidence="12" id="KW-1185">Reference proteome</keyword>
<evidence type="ECO:0000256" key="8">
    <source>
        <dbReference type="PROSITE-ProRule" id="PRU00175"/>
    </source>
</evidence>
<dbReference type="InterPro" id="IPR013083">
    <property type="entry name" value="Znf_RING/FYVE/PHD"/>
</dbReference>
<evidence type="ECO:0000313" key="12">
    <source>
        <dbReference type="Proteomes" id="UP000663760"/>
    </source>
</evidence>
<dbReference type="PANTHER" id="PTHR15710:SF22">
    <property type="entry name" value="RING-TYPE E3 UBIQUITIN TRANSFERASE"/>
    <property type="match status" value="1"/>
</dbReference>
<dbReference type="PANTHER" id="PTHR15710">
    <property type="entry name" value="E3 UBIQUITIN-PROTEIN LIGASE PRAJA"/>
    <property type="match status" value="1"/>
</dbReference>
<dbReference type="PROSITE" id="PS50089">
    <property type="entry name" value="ZF_RING_2"/>
    <property type="match status" value="1"/>
</dbReference>
<feature type="region of interest" description="Disordered" evidence="9">
    <location>
        <begin position="301"/>
        <end position="323"/>
    </location>
</feature>
<evidence type="ECO:0000256" key="5">
    <source>
        <dbReference type="ARBA" id="ARBA00022771"/>
    </source>
</evidence>
<comment type="catalytic activity">
    <reaction evidence="1">
        <text>S-ubiquitinyl-[E2 ubiquitin-conjugating enzyme]-L-cysteine + [acceptor protein]-L-lysine = [E2 ubiquitin-conjugating enzyme]-L-cysteine + N(6)-ubiquitinyl-[acceptor protein]-L-lysine.</text>
        <dbReference type="EC" id="2.3.2.27"/>
    </reaction>
</comment>
<feature type="compositionally biased region" description="Low complexity" evidence="9">
    <location>
        <begin position="301"/>
        <end position="316"/>
    </location>
</feature>
<dbReference type="GO" id="GO:0016567">
    <property type="term" value="P:protein ubiquitination"/>
    <property type="evidence" value="ECO:0007669"/>
    <property type="project" value="TreeGrafter"/>
</dbReference>
<reference evidence="11" key="1">
    <citation type="submission" date="2020-02" db="EMBL/GenBank/DDBJ databases">
        <authorList>
            <person name="Scholz U."/>
            <person name="Mascher M."/>
            <person name="Fiebig A."/>
        </authorList>
    </citation>
    <scope>NUCLEOTIDE SEQUENCE</scope>
</reference>